<comment type="caution">
    <text evidence="2">The sequence shown here is derived from an EMBL/GenBank/DDBJ whole genome shotgun (WGS) entry which is preliminary data.</text>
</comment>
<sequence>MARYQITDDDLPFASEFLAEPIGYHSPGLQRVLNRMRGADWDFKYVLVVEERHSKWRLGKLPKQRGAKVEMVDGVVYTDLREAECDIFKRRWSDLTGQDLEALLPHSS</sequence>
<dbReference type="EMBL" id="JAMFMB010000039">
    <property type="protein sequence ID" value="MCL6285833.1"/>
    <property type="molecule type" value="Genomic_DNA"/>
</dbReference>
<dbReference type="Pfam" id="PF26354">
    <property type="entry name" value="DMF_alpha"/>
    <property type="match status" value="1"/>
</dbReference>
<name>A0ABT0Q7H5_9RHOB</name>
<dbReference type="RefSeq" id="WP_249713023.1">
    <property type="nucleotide sequence ID" value="NZ_JAMFMB010000039.1"/>
</dbReference>
<dbReference type="Proteomes" id="UP001203880">
    <property type="component" value="Unassembled WGS sequence"/>
</dbReference>
<evidence type="ECO:0000313" key="2">
    <source>
        <dbReference type="EMBL" id="MCL6285833.1"/>
    </source>
</evidence>
<reference evidence="2" key="1">
    <citation type="submission" date="2022-05" db="EMBL/GenBank/DDBJ databases">
        <authorList>
            <person name="Park J.-S."/>
        </authorList>
    </citation>
    <scope>NUCLEOTIDE SEQUENCE</scope>
    <source>
        <strain evidence="2">2012CJ41-6</strain>
    </source>
</reference>
<gene>
    <name evidence="2" type="ORF">M3P21_20125</name>
</gene>
<protein>
    <recommendedName>
        <fullName evidence="1">N,N-dimethylformamidase alpha subunit domain-containing protein</fullName>
    </recommendedName>
</protein>
<evidence type="ECO:0000313" key="3">
    <source>
        <dbReference type="Proteomes" id="UP001203880"/>
    </source>
</evidence>
<organism evidence="2 3">
    <name type="scientific">Ruegeria spongiae</name>
    <dbReference type="NCBI Taxonomy" id="2942209"/>
    <lineage>
        <taxon>Bacteria</taxon>
        <taxon>Pseudomonadati</taxon>
        <taxon>Pseudomonadota</taxon>
        <taxon>Alphaproteobacteria</taxon>
        <taxon>Rhodobacterales</taxon>
        <taxon>Roseobacteraceae</taxon>
        <taxon>Ruegeria</taxon>
    </lineage>
</organism>
<accession>A0ABT0Q7H5</accession>
<proteinExistence type="predicted"/>
<dbReference type="InterPro" id="IPR058713">
    <property type="entry name" value="DMF_alpha_dom"/>
</dbReference>
<keyword evidence="3" id="KW-1185">Reference proteome</keyword>
<feature type="domain" description="N,N-dimethylformamidase alpha subunit" evidence="1">
    <location>
        <begin position="15"/>
        <end position="96"/>
    </location>
</feature>
<evidence type="ECO:0000259" key="1">
    <source>
        <dbReference type="Pfam" id="PF26354"/>
    </source>
</evidence>